<dbReference type="InterPro" id="IPR052156">
    <property type="entry name" value="BCAA_Transport_ATP-bd_LivF"/>
</dbReference>
<dbReference type="CDD" id="cd03224">
    <property type="entry name" value="ABC_TM1139_LivF_branched"/>
    <property type="match status" value="1"/>
</dbReference>
<evidence type="ECO:0000256" key="4">
    <source>
        <dbReference type="ARBA" id="ARBA00022840"/>
    </source>
</evidence>
<dbReference type="PANTHER" id="PTHR43820:SF4">
    <property type="entry name" value="HIGH-AFFINITY BRANCHED-CHAIN AMINO ACID TRANSPORT ATP-BINDING PROTEIN LIVF"/>
    <property type="match status" value="1"/>
</dbReference>
<name>A0A7C5EL95_9BACT</name>
<evidence type="ECO:0000256" key="5">
    <source>
        <dbReference type="ARBA" id="ARBA00022970"/>
    </source>
</evidence>
<organism evidence="7">
    <name type="scientific">Desulfobacca acetoxidans</name>
    <dbReference type="NCBI Taxonomy" id="60893"/>
    <lineage>
        <taxon>Bacteria</taxon>
        <taxon>Pseudomonadati</taxon>
        <taxon>Thermodesulfobacteriota</taxon>
        <taxon>Desulfobaccia</taxon>
        <taxon>Desulfobaccales</taxon>
        <taxon>Desulfobaccaceae</taxon>
        <taxon>Desulfobacca</taxon>
    </lineage>
</organism>
<dbReference type="InterPro" id="IPR003593">
    <property type="entry name" value="AAA+_ATPase"/>
</dbReference>
<dbReference type="AlphaFoldDB" id="A0A7C5EL95"/>
<dbReference type="PANTHER" id="PTHR43820">
    <property type="entry name" value="HIGH-AFFINITY BRANCHED-CHAIN AMINO ACID TRANSPORT ATP-BINDING PROTEIN LIVF"/>
    <property type="match status" value="1"/>
</dbReference>
<comment type="similarity">
    <text evidence="1">Belongs to the ABC transporter superfamily.</text>
</comment>
<evidence type="ECO:0000256" key="2">
    <source>
        <dbReference type="ARBA" id="ARBA00022448"/>
    </source>
</evidence>
<dbReference type="InterPro" id="IPR027417">
    <property type="entry name" value="P-loop_NTPase"/>
</dbReference>
<proteinExistence type="inferred from homology"/>
<evidence type="ECO:0000256" key="1">
    <source>
        <dbReference type="ARBA" id="ARBA00005417"/>
    </source>
</evidence>
<dbReference type="GO" id="GO:0015807">
    <property type="term" value="P:L-amino acid transport"/>
    <property type="evidence" value="ECO:0007669"/>
    <property type="project" value="TreeGrafter"/>
</dbReference>
<evidence type="ECO:0000313" key="7">
    <source>
        <dbReference type="EMBL" id="HGZ11177.1"/>
    </source>
</evidence>
<dbReference type="GO" id="GO:0016887">
    <property type="term" value="F:ATP hydrolysis activity"/>
    <property type="evidence" value="ECO:0007669"/>
    <property type="project" value="InterPro"/>
</dbReference>
<dbReference type="SMART" id="SM00382">
    <property type="entry name" value="AAA"/>
    <property type="match status" value="1"/>
</dbReference>
<accession>A0A7C5EL95</accession>
<keyword evidence="2" id="KW-0813">Transport</keyword>
<dbReference type="PROSITE" id="PS00211">
    <property type="entry name" value="ABC_TRANSPORTER_1"/>
    <property type="match status" value="1"/>
</dbReference>
<protein>
    <submittedName>
        <fullName evidence="7">ABC transporter ATP-binding protein</fullName>
    </submittedName>
</protein>
<dbReference type="InterPro" id="IPR003439">
    <property type="entry name" value="ABC_transporter-like_ATP-bd"/>
</dbReference>
<dbReference type="Gene3D" id="3.40.50.300">
    <property type="entry name" value="P-loop containing nucleotide triphosphate hydrolases"/>
    <property type="match status" value="1"/>
</dbReference>
<dbReference type="GO" id="GO:0005524">
    <property type="term" value="F:ATP binding"/>
    <property type="evidence" value="ECO:0007669"/>
    <property type="project" value="UniProtKB-KW"/>
</dbReference>
<evidence type="ECO:0000259" key="6">
    <source>
        <dbReference type="PROSITE" id="PS50893"/>
    </source>
</evidence>
<sequence>MNLLEVRDLASGYGEVQVLWGASLILKKGKLTTLVGSNGVGKSTFLRTVMGLISPWQGTITFQGRDFTRQSAHARAQAGLVLVPEGRQLFTDMTVEENLEMGAFPARSRKVYRENLDRVFTLFPRLAERRHQKAGSLSGGEQQMVAVARGLMAQPEVLIIDELSLGLSPLLALTLFESLIQLKKQGLTMLLVEQNVAMALAVSDYAYVLSQGRVTLEGESRQLLKNDEIRRTYLGM</sequence>
<gene>
    <name evidence="7" type="ORF">ENW48_03035</name>
</gene>
<feature type="domain" description="ABC transporter" evidence="6">
    <location>
        <begin position="4"/>
        <end position="236"/>
    </location>
</feature>
<keyword evidence="4 7" id="KW-0067">ATP-binding</keyword>
<comment type="caution">
    <text evidence="7">The sequence shown here is derived from an EMBL/GenBank/DDBJ whole genome shotgun (WGS) entry which is preliminary data.</text>
</comment>
<dbReference type="GO" id="GO:0015658">
    <property type="term" value="F:branched-chain amino acid transmembrane transporter activity"/>
    <property type="evidence" value="ECO:0007669"/>
    <property type="project" value="TreeGrafter"/>
</dbReference>
<dbReference type="SUPFAM" id="SSF52540">
    <property type="entry name" value="P-loop containing nucleoside triphosphate hydrolases"/>
    <property type="match status" value="1"/>
</dbReference>
<dbReference type="PROSITE" id="PS50893">
    <property type="entry name" value="ABC_TRANSPORTER_2"/>
    <property type="match status" value="1"/>
</dbReference>
<reference evidence="7" key="1">
    <citation type="journal article" date="2020" name="mSystems">
        <title>Genome- and Community-Level Interaction Insights into Carbon Utilization and Element Cycling Functions of Hydrothermarchaeota in Hydrothermal Sediment.</title>
        <authorList>
            <person name="Zhou Z."/>
            <person name="Liu Y."/>
            <person name="Xu W."/>
            <person name="Pan J."/>
            <person name="Luo Z.H."/>
            <person name="Li M."/>
        </authorList>
    </citation>
    <scope>NUCLEOTIDE SEQUENCE [LARGE SCALE GENOMIC DNA]</scope>
    <source>
        <strain evidence="7">SpSt-853</strain>
    </source>
</reference>
<dbReference type="Pfam" id="PF00005">
    <property type="entry name" value="ABC_tran"/>
    <property type="match status" value="1"/>
</dbReference>
<dbReference type="InterPro" id="IPR017871">
    <property type="entry name" value="ABC_transporter-like_CS"/>
</dbReference>
<keyword evidence="3" id="KW-0547">Nucleotide-binding</keyword>
<evidence type="ECO:0000256" key="3">
    <source>
        <dbReference type="ARBA" id="ARBA00022741"/>
    </source>
</evidence>
<dbReference type="EMBL" id="DTKJ01000019">
    <property type="protein sequence ID" value="HGZ11177.1"/>
    <property type="molecule type" value="Genomic_DNA"/>
</dbReference>
<keyword evidence="5" id="KW-0029">Amino-acid transport</keyword>